<dbReference type="InterPro" id="IPR036431">
    <property type="entry name" value="ARID_dom_sf"/>
</dbReference>
<accession>A0A4Z1T3E0</accession>
<name>A0A4Z1T3E0_GIAMU</name>
<keyword evidence="4" id="KW-1185">Reference proteome</keyword>
<dbReference type="GO" id="GO:0003677">
    <property type="term" value="F:DNA binding"/>
    <property type="evidence" value="ECO:0007669"/>
    <property type="project" value="InterPro"/>
</dbReference>
<dbReference type="Pfam" id="PF01388">
    <property type="entry name" value="ARID"/>
    <property type="match status" value="1"/>
</dbReference>
<protein>
    <submittedName>
        <fullName evidence="3">ARID2 protein</fullName>
    </submittedName>
</protein>
<dbReference type="EMBL" id="VDLU01000003">
    <property type="protein sequence ID" value="TNJ27577.1"/>
    <property type="molecule type" value="Genomic_DNA"/>
</dbReference>
<dbReference type="Gene3D" id="1.10.150.60">
    <property type="entry name" value="ARID DNA-binding domain"/>
    <property type="match status" value="1"/>
</dbReference>
<feature type="region of interest" description="Disordered" evidence="1">
    <location>
        <begin position="102"/>
        <end position="123"/>
    </location>
</feature>
<evidence type="ECO:0000313" key="4">
    <source>
        <dbReference type="Proteomes" id="UP000315496"/>
    </source>
</evidence>
<feature type="domain" description="ARID" evidence="2">
    <location>
        <begin position="1"/>
        <end position="78"/>
    </location>
</feature>
<dbReference type="AlphaFoldDB" id="A0A4Z1T3E0"/>
<dbReference type="SUPFAM" id="SSF46774">
    <property type="entry name" value="ARID-like"/>
    <property type="match status" value="1"/>
</dbReference>
<gene>
    <name evidence="3" type="ORF">GMRT_14415</name>
</gene>
<dbReference type="Proteomes" id="UP000315496">
    <property type="component" value="Chromosome 3"/>
</dbReference>
<evidence type="ECO:0000256" key="1">
    <source>
        <dbReference type="SAM" id="MobiDB-lite"/>
    </source>
</evidence>
<organism evidence="3 4">
    <name type="scientific">Giardia muris</name>
    <dbReference type="NCBI Taxonomy" id="5742"/>
    <lineage>
        <taxon>Eukaryota</taxon>
        <taxon>Metamonada</taxon>
        <taxon>Diplomonadida</taxon>
        <taxon>Hexamitidae</taxon>
        <taxon>Giardiinae</taxon>
        <taxon>Giardia</taxon>
    </lineage>
</organism>
<proteinExistence type="predicted"/>
<dbReference type="PROSITE" id="PS51011">
    <property type="entry name" value="ARID"/>
    <property type="match status" value="1"/>
</dbReference>
<comment type="caution">
    <text evidence="3">The sequence shown here is derived from an EMBL/GenBank/DDBJ whole genome shotgun (WGS) entry which is preliminary data.</text>
</comment>
<evidence type="ECO:0000259" key="2">
    <source>
        <dbReference type="PROSITE" id="PS51011"/>
    </source>
</evidence>
<sequence length="228" mass="25436">MEMSGTPTLPSLSWTVAGREITAQMLWTAVQAFGGVTQVPSWAAVARALGIEQPSKSAPSLLKKHYVKHLLCYDTKQATPVVMGIDLNTSNLEPQLYIEPPTESRIRPPTIPNKEEAETEEEKGRRLQISDFHFTDETLRMLLSACLNCDDLSLGSLRFLTTVPKASIFPPSLRSIELFGVPPALVADFYQLLIENFPSLEAIAFISERYDAYDALEDEEWFDSLELA</sequence>
<dbReference type="CDD" id="cd16100">
    <property type="entry name" value="ARID"/>
    <property type="match status" value="1"/>
</dbReference>
<evidence type="ECO:0000313" key="3">
    <source>
        <dbReference type="EMBL" id="TNJ27577.1"/>
    </source>
</evidence>
<reference evidence="3 4" key="1">
    <citation type="submission" date="2019-05" db="EMBL/GenBank/DDBJ databases">
        <title>The compact genome of Giardia muris reveals important steps in the evolution of intestinal protozoan parasites.</title>
        <authorList>
            <person name="Xu F."/>
            <person name="Jimenez-Gonzalez A."/>
            <person name="Einarsson E."/>
            <person name="Astvaldsson A."/>
            <person name="Peirasmaki D."/>
            <person name="Eckmann L."/>
            <person name="Andersson J.O."/>
            <person name="Svard S.G."/>
            <person name="Jerlstrom-Hultqvist J."/>
        </authorList>
    </citation>
    <scope>NUCLEOTIDE SEQUENCE [LARGE SCALE GENOMIC DNA]</scope>
    <source>
        <strain evidence="3 4">Roberts-Thomson</strain>
    </source>
</reference>
<dbReference type="VEuPathDB" id="GiardiaDB:GMRT_14415"/>
<dbReference type="InterPro" id="IPR001606">
    <property type="entry name" value="ARID_dom"/>
</dbReference>